<dbReference type="GO" id="GO:0004045">
    <property type="term" value="F:peptidyl-tRNA hydrolase activity"/>
    <property type="evidence" value="ECO:0007669"/>
    <property type="project" value="TreeGrafter"/>
</dbReference>
<sequence length="192" mass="21905">MIPRLPRRASSAAWPLRPSLTPFITTRLKRYEAYDAQLDRDALAEARSWFQRFDASQLPRGNTTYARSSGPGGQHVNKTETKATTAFPVKELLTMLPGSLHPSVRASKYYTAGNDSLTFQAQTHRSRMANTDENREKLLDEVARMYRENTPAETGGEKKKKHQQVEKRFHECRIKDKKLLGSKKQSRRGPSD</sequence>
<dbReference type="GO" id="GO:0005762">
    <property type="term" value="C:mitochondrial large ribosomal subunit"/>
    <property type="evidence" value="ECO:0007669"/>
    <property type="project" value="TreeGrafter"/>
</dbReference>
<feature type="compositionally biased region" description="Basic residues" evidence="1">
    <location>
        <begin position="180"/>
        <end position="192"/>
    </location>
</feature>
<dbReference type="SUPFAM" id="SSF110916">
    <property type="entry name" value="Peptidyl-tRNA hydrolase domain-like"/>
    <property type="match status" value="1"/>
</dbReference>
<proteinExistence type="predicted"/>
<gene>
    <name evidence="3" type="ORF">TCAP_06614</name>
</gene>
<reference evidence="3 4" key="1">
    <citation type="submission" date="2017-08" db="EMBL/GenBank/DDBJ databases">
        <title>Harnessing the power of phylogenomics to disentangle the directionality and signatures of interkingdom host jumping in the parasitic fungal genus Tolypocladium.</title>
        <authorList>
            <person name="Quandt C.A."/>
            <person name="Patterson W."/>
            <person name="Spatafora J.W."/>
        </authorList>
    </citation>
    <scope>NUCLEOTIDE SEQUENCE [LARGE SCALE GENOMIC DNA]</scope>
    <source>
        <strain evidence="3 4">CBS 113982</strain>
    </source>
</reference>
<dbReference type="OrthoDB" id="270639at2759"/>
<dbReference type="Pfam" id="PF00472">
    <property type="entry name" value="RF-1"/>
    <property type="match status" value="1"/>
</dbReference>
<dbReference type="Proteomes" id="UP000236621">
    <property type="component" value="Unassembled WGS sequence"/>
</dbReference>
<evidence type="ECO:0000259" key="2">
    <source>
        <dbReference type="Pfam" id="PF00472"/>
    </source>
</evidence>
<evidence type="ECO:0000313" key="4">
    <source>
        <dbReference type="Proteomes" id="UP000236621"/>
    </source>
</evidence>
<keyword evidence="3" id="KW-0378">Hydrolase</keyword>
<dbReference type="STRING" id="45235.A0A2K3Q7D7"/>
<dbReference type="PANTHER" id="PTHR11075">
    <property type="entry name" value="PEPTIDE CHAIN RELEASE FACTOR"/>
    <property type="match status" value="1"/>
</dbReference>
<dbReference type="InterPro" id="IPR052104">
    <property type="entry name" value="Mito_Release_Factor_mL62"/>
</dbReference>
<comment type="caution">
    <text evidence="3">The sequence shown here is derived from an EMBL/GenBank/DDBJ whole genome shotgun (WGS) entry which is preliminary data.</text>
</comment>
<dbReference type="AlphaFoldDB" id="A0A2K3Q7D7"/>
<dbReference type="GO" id="GO:0016150">
    <property type="term" value="F:translation release factor activity, codon nonspecific"/>
    <property type="evidence" value="ECO:0007669"/>
    <property type="project" value="TreeGrafter"/>
</dbReference>
<accession>A0A2K3Q7D7</accession>
<name>A0A2K3Q7D7_9HYPO</name>
<feature type="domain" description="Prokaryotic-type class I peptide chain release factors" evidence="2">
    <location>
        <begin position="64"/>
        <end position="177"/>
    </location>
</feature>
<evidence type="ECO:0000256" key="1">
    <source>
        <dbReference type="SAM" id="MobiDB-lite"/>
    </source>
</evidence>
<dbReference type="GO" id="GO:0070126">
    <property type="term" value="P:mitochondrial translational termination"/>
    <property type="evidence" value="ECO:0007669"/>
    <property type="project" value="TreeGrafter"/>
</dbReference>
<organism evidence="3 4">
    <name type="scientific">Tolypocladium capitatum</name>
    <dbReference type="NCBI Taxonomy" id="45235"/>
    <lineage>
        <taxon>Eukaryota</taxon>
        <taxon>Fungi</taxon>
        <taxon>Dikarya</taxon>
        <taxon>Ascomycota</taxon>
        <taxon>Pezizomycotina</taxon>
        <taxon>Sordariomycetes</taxon>
        <taxon>Hypocreomycetidae</taxon>
        <taxon>Hypocreales</taxon>
        <taxon>Ophiocordycipitaceae</taxon>
        <taxon>Tolypocladium</taxon>
    </lineage>
</organism>
<keyword evidence="4" id="KW-1185">Reference proteome</keyword>
<dbReference type="EMBL" id="NRSZ01001093">
    <property type="protein sequence ID" value="PNY23438.1"/>
    <property type="molecule type" value="Genomic_DNA"/>
</dbReference>
<evidence type="ECO:0000313" key="3">
    <source>
        <dbReference type="EMBL" id="PNY23438.1"/>
    </source>
</evidence>
<feature type="compositionally biased region" description="Basic and acidic residues" evidence="1">
    <location>
        <begin position="163"/>
        <end position="179"/>
    </location>
</feature>
<protein>
    <submittedName>
        <fullName evidence="3">Peptidyl-tRNA hydrolase domain-containing protein</fullName>
    </submittedName>
</protein>
<dbReference type="Gene3D" id="3.30.160.20">
    <property type="match status" value="1"/>
</dbReference>
<feature type="region of interest" description="Disordered" evidence="1">
    <location>
        <begin position="147"/>
        <end position="192"/>
    </location>
</feature>
<dbReference type="PANTHER" id="PTHR11075:SF54">
    <property type="entry name" value="LARGE RIBOSOMAL SUBUNIT PROTEIN ML62"/>
    <property type="match status" value="1"/>
</dbReference>
<dbReference type="InterPro" id="IPR000352">
    <property type="entry name" value="Pep_chain_release_fac_I"/>
</dbReference>